<feature type="region of interest" description="Disordered" evidence="1">
    <location>
        <begin position="85"/>
        <end position="109"/>
    </location>
</feature>
<organism evidence="2 3">
    <name type="scientific">Streptomyces abyssalis</name>
    <dbReference type="NCBI Taxonomy" id="933944"/>
    <lineage>
        <taxon>Bacteria</taxon>
        <taxon>Bacillati</taxon>
        <taxon>Actinomycetota</taxon>
        <taxon>Actinomycetes</taxon>
        <taxon>Kitasatosporales</taxon>
        <taxon>Streptomycetaceae</taxon>
        <taxon>Streptomyces</taxon>
    </lineage>
</organism>
<gene>
    <name evidence="2" type="ORF">AN215_16590</name>
</gene>
<dbReference type="Proteomes" id="UP000176087">
    <property type="component" value="Unassembled WGS sequence"/>
</dbReference>
<protein>
    <recommendedName>
        <fullName evidence="4">DUF559 domain-containing protein</fullName>
    </recommendedName>
</protein>
<reference evidence="2 3" key="1">
    <citation type="journal article" date="2016" name="Front. Microbiol.">
        <title>Comparative Genomics Analysis of Streptomyces Species Reveals Their Adaptation to the Marine Environment and Their Diversity at the Genomic Level.</title>
        <authorList>
            <person name="Tian X."/>
            <person name="Zhang Z."/>
            <person name="Yang T."/>
            <person name="Chen M."/>
            <person name="Li J."/>
            <person name="Chen F."/>
            <person name="Yang J."/>
            <person name="Li W."/>
            <person name="Zhang B."/>
            <person name="Zhang Z."/>
            <person name="Wu J."/>
            <person name="Zhang C."/>
            <person name="Long L."/>
            <person name="Xiao J."/>
        </authorList>
    </citation>
    <scope>NUCLEOTIDE SEQUENCE [LARGE SCALE GENOMIC DNA]</scope>
    <source>
        <strain evidence="2 3">SCSIO 10390</strain>
    </source>
</reference>
<proteinExistence type="predicted"/>
<sequence length="384" mass="40906">MTHNTPLSPRPLSHLTEAAQRRVLTATALREHGVSLGAANERCGPGGPWQLLLPGVYLLHSGPPTSDERLHAALLYAGGECPPIPAQQGPATRAGRSTTAAQAAPATTAAPAPAVLPPAMLVGAPAVRHCPPPHPPEAMITGLAALTLHGFTGAPSLRALDRIDVLVPRTKRLRSTGCVHIVRGQSLPDPEEVTGLPVAPAARALADTVAQLTDAGVVRRLLVESLRGGHCEAGTVVGELLRARLLGRPHVRDAVDELVAESRALAEGMLYEMVFRHRLPDPCWNVDLRLPGGPHLGGVDAYWPDQAVALELDTRTPRPHIDQDAQWSEYARKREALEGLGVTVVHLTPAKLRESLEQQAAIVRTALMTAVEREPAEYLIVTAR</sequence>
<feature type="compositionally biased region" description="Low complexity" evidence="1">
    <location>
        <begin position="90"/>
        <end position="109"/>
    </location>
</feature>
<dbReference type="RefSeq" id="WP_070013751.1">
    <property type="nucleotide sequence ID" value="NZ_LJGS01000044.1"/>
</dbReference>
<evidence type="ECO:0008006" key="4">
    <source>
        <dbReference type="Google" id="ProtNLM"/>
    </source>
</evidence>
<evidence type="ECO:0000313" key="3">
    <source>
        <dbReference type="Proteomes" id="UP000176087"/>
    </source>
</evidence>
<dbReference type="STRING" id="933944.AN215_16590"/>
<dbReference type="PATRIC" id="fig|933944.5.peg.1366"/>
<keyword evidence="3" id="KW-1185">Reference proteome</keyword>
<evidence type="ECO:0000256" key="1">
    <source>
        <dbReference type="SAM" id="MobiDB-lite"/>
    </source>
</evidence>
<comment type="caution">
    <text evidence="2">The sequence shown here is derived from an EMBL/GenBank/DDBJ whole genome shotgun (WGS) entry which is preliminary data.</text>
</comment>
<evidence type="ECO:0000313" key="2">
    <source>
        <dbReference type="EMBL" id="OEU87894.1"/>
    </source>
</evidence>
<name>A0A1E7JJS2_9ACTN</name>
<dbReference type="OrthoDB" id="4870610at2"/>
<dbReference type="EMBL" id="LJGT01000040">
    <property type="protein sequence ID" value="OEU87894.1"/>
    <property type="molecule type" value="Genomic_DNA"/>
</dbReference>
<dbReference type="AlphaFoldDB" id="A0A1E7JJS2"/>
<accession>A0A1E7JJS2</accession>